<dbReference type="AlphaFoldDB" id="A0A2V0QEQ6"/>
<dbReference type="Proteomes" id="UP000247480">
    <property type="component" value="Unassembled WGS sequence"/>
</dbReference>
<keyword evidence="1" id="KW-0378">Hydrolase</keyword>
<keyword evidence="1" id="KW-0645">Protease</keyword>
<proteinExistence type="predicted"/>
<comment type="caution">
    <text evidence="1">The sequence shown here is derived from an EMBL/GenBank/DDBJ whole genome shotgun (WGS) entry which is preliminary data.</text>
</comment>
<sequence length="81" mass="9057">MAVFDQRALEVTDDMPPQIVPDLHVISTPTMRVGLKLAKVSKREHKGLKTGAARSAQMELCQSVEARFSFVIPYSVKHHLI</sequence>
<reference evidence="1 2" key="1">
    <citation type="submission" date="2018-04" db="EMBL/GenBank/DDBJ databases">
        <title>Draft genome sequence of Pseudomonas syringae pv. actinidiae biovar 1 strains isolated from kiwifruit in Kagawa prefecture.</title>
        <authorList>
            <person name="Tabuchi M."/>
            <person name="Saito M."/>
            <person name="Fujiwara S."/>
            <person name="Sasa N."/>
            <person name="Akimitsu K."/>
            <person name="Gomi K."/>
            <person name="Konishi-Sugita S."/>
            <person name="Hamano K."/>
            <person name="Kataoka I."/>
        </authorList>
    </citation>
    <scope>NUCLEOTIDE SEQUENCE [LARGE SCALE GENOMIC DNA]</scope>
    <source>
        <strain evidence="1 2">MAFF212206</strain>
    </source>
</reference>
<evidence type="ECO:0000313" key="2">
    <source>
        <dbReference type="Proteomes" id="UP000247480"/>
    </source>
</evidence>
<accession>A0A2V0QEQ6</accession>
<dbReference type="EMBL" id="BGJZ01000101">
    <property type="protein sequence ID" value="GBH08805.1"/>
    <property type="molecule type" value="Genomic_DNA"/>
</dbReference>
<gene>
    <name evidence="1" type="ORF">KPSA1_02188</name>
</gene>
<organism evidence="1 2">
    <name type="scientific">Pseudomonas syringae pv. actinidiae</name>
    <dbReference type="NCBI Taxonomy" id="103796"/>
    <lineage>
        <taxon>Bacteria</taxon>
        <taxon>Pseudomonadati</taxon>
        <taxon>Pseudomonadota</taxon>
        <taxon>Gammaproteobacteria</taxon>
        <taxon>Pseudomonadales</taxon>
        <taxon>Pseudomonadaceae</taxon>
        <taxon>Pseudomonas</taxon>
        <taxon>Pseudomonas syringae</taxon>
    </lineage>
</organism>
<name>A0A2V0QEQ6_PSESF</name>
<dbReference type="GO" id="GO:0004180">
    <property type="term" value="F:carboxypeptidase activity"/>
    <property type="evidence" value="ECO:0007669"/>
    <property type="project" value="UniProtKB-KW"/>
</dbReference>
<protein>
    <submittedName>
        <fullName evidence="1">D-alanyl-D-alanine carboxypeptidase</fullName>
    </submittedName>
</protein>
<dbReference type="RefSeq" id="WP_110459587.1">
    <property type="nucleotide sequence ID" value="NZ_AP019411.1"/>
</dbReference>
<evidence type="ECO:0000313" key="1">
    <source>
        <dbReference type="EMBL" id="GBH08805.1"/>
    </source>
</evidence>
<keyword evidence="1" id="KW-0121">Carboxypeptidase</keyword>